<feature type="chain" id="PRO_5046282991" evidence="9">
    <location>
        <begin position="22"/>
        <end position="831"/>
    </location>
</feature>
<evidence type="ECO:0000259" key="10">
    <source>
        <dbReference type="Pfam" id="PF07715"/>
    </source>
</evidence>
<evidence type="ECO:0000259" key="11">
    <source>
        <dbReference type="Pfam" id="PF14905"/>
    </source>
</evidence>
<dbReference type="InterPro" id="IPR037066">
    <property type="entry name" value="Plug_dom_sf"/>
</dbReference>
<dbReference type="PANTHER" id="PTHR40980:SF4">
    <property type="entry name" value="TONB-DEPENDENT RECEPTOR-LIKE BETA-BARREL DOMAIN-CONTAINING PROTEIN"/>
    <property type="match status" value="1"/>
</dbReference>
<dbReference type="Gene3D" id="2.60.40.1120">
    <property type="entry name" value="Carboxypeptidase-like, regulatory domain"/>
    <property type="match status" value="1"/>
</dbReference>
<keyword evidence="3 7" id="KW-1134">Transmembrane beta strand</keyword>
<evidence type="ECO:0000256" key="6">
    <source>
        <dbReference type="ARBA" id="ARBA00023237"/>
    </source>
</evidence>
<comment type="caution">
    <text evidence="12">The sequence shown here is derived from an EMBL/GenBank/DDBJ whole genome shotgun (WGS) entry which is preliminary data.</text>
</comment>
<dbReference type="Gene3D" id="2.40.170.20">
    <property type="entry name" value="TonB-dependent receptor, beta-barrel domain"/>
    <property type="match status" value="1"/>
</dbReference>
<keyword evidence="12" id="KW-0675">Receptor</keyword>
<gene>
    <name evidence="12" type="ORF">ACFSR3_16590</name>
</gene>
<feature type="region of interest" description="Disordered" evidence="8">
    <location>
        <begin position="809"/>
        <end position="831"/>
    </location>
</feature>
<evidence type="ECO:0000256" key="3">
    <source>
        <dbReference type="ARBA" id="ARBA00022452"/>
    </source>
</evidence>
<evidence type="ECO:0000256" key="4">
    <source>
        <dbReference type="ARBA" id="ARBA00022692"/>
    </source>
</evidence>
<evidence type="ECO:0000256" key="9">
    <source>
        <dbReference type="SAM" id="SignalP"/>
    </source>
</evidence>
<dbReference type="InterPro" id="IPR041700">
    <property type="entry name" value="OMP_b-brl_3"/>
</dbReference>
<evidence type="ECO:0000313" key="13">
    <source>
        <dbReference type="Proteomes" id="UP001597480"/>
    </source>
</evidence>
<accession>A0ABW5NX98</accession>
<dbReference type="SUPFAM" id="SSF49464">
    <property type="entry name" value="Carboxypeptidase regulatory domain-like"/>
    <property type="match status" value="1"/>
</dbReference>
<keyword evidence="2 7" id="KW-0813">Transport</keyword>
<name>A0ABW5NX98_9FLAO</name>
<dbReference type="InterPro" id="IPR036942">
    <property type="entry name" value="Beta-barrel_TonB_sf"/>
</dbReference>
<comment type="similarity">
    <text evidence="7">Belongs to the TonB-dependent receptor family.</text>
</comment>
<evidence type="ECO:0000256" key="1">
    <source>
        <dbReference type="ARBA" id="ARBA00004571"/>
    </source>
</evidence>
<keyword evidence="13" id="KW-1185">Reference proteome</keyword>
<evidence type="ECO:0000256" key="2">
    <source>
        <dbReference type="ARBA" id="ARBA00022448"/>
    </source>
</evidence>
<dbReference type="InterPro" id="IPR008969">
    <property type="entry name" value="CarboxyPept-like_regulatory"/>
</dbReference>
<dbReference type="Pfam" id="PF14905">
    <property type="entry name" value="OMP_b-brl_3"/>
    <property type="match status" value="1"/>
</dbReference>
<dbReference type="RefSeq" id="WP_379822586.1">
    <property type="nucleotide sequence ID" value="NZ_JBHUMD010000030.1"/>
</dbReference>
<dbReference type="PANTHER" id="PTHR40980">
    <property type="entry name" value="PLUG DOMAIN-CONTAINING PROTEIN"/>
    <property type="match status" value="1"/>
</dbReference>
<protein>
    <submittedName>
        <fullName evidence="12">TonB-dependent receptor domain-containing protein</fullName>
    </submittedName>
</protein>
<comment type="subcellular location">
    <subcellularLocation>
        <location evidence="1 7">Cell outer membrane</location>
        <topology evidence="1 7">Multi-pass membrane protein</topology>
    </subcellularLocation>
</comment>
<proteinExistence type="inferred from homology"/>
<dbReference type="Gene3D" id="2.170.130.10">
    <property type="entry name" value="TonB-dependent receptor, plug domain"/>
    <property type="match status" value="1"/>
</dbReference>
<sequence length="831" mass="93301">MKKLQSSLLLLFLFFAVTAFAQRPGGQGGPKVKVTGKLIEQDTKQPLEFANVIIQTTSNVTVNGGLTDAKGEFSLEVPAGTYNIKYDFISFKTVVISNKIITEDTNLGTTAMASDATQLSEVSITAERSTVEIKLDKRVYTVGNDMMVKGGTVSDVLDNVPSVSVDAEGNVALRGNQSVTILIDGRPSTMAGSNVAEVLRLLPADSVDKVEVITNPSARYDAEGGGGIINIVLKKGKADGFNGSVVATTGDPANHGVSTNLNFRSENFNIFSNIGYNYRKNPGNSMNNTKYLNEDNSAKSYTDEKRENVREREGYNASFGLEYFLTKKTTWTNSVNIRRNTGGNDTDTYYQNYDADHVFTSTRYRNNNEDTDETNVNYSTNLIHKFNDKGHELKIDGSISMSKDDNLSGISNTTLGSDTTTYQRTLNNQEENRSLLQADYVLPIGQNSKFEAGYRGSFSTLDNDARAENLVDGNWANDPNYSNYLEYKEKVNALYTQFGSKAGKFSYLLGLRWEDSNIDVNLLSTGEYNNKKYNNFFPSAFLTYEFNQNTNASINYSRRINRPRGRFLNPFSGLESNINIFKGNPDLNPSYTNAIDLGFLKKWSQLTLSSSAYVNLTDAPFQFIRRLNGLYVEDTPVIITSPTNIGKEFRFGFEFNVNYNPFKWWRINSNFNFYRNQTDGDYSYSYFDQKTQQTVNAYLDLNSSGASWTTRINSKISLPYKIDWQLNGNYEAPQNTSQGRRVGVASANTSFSKDVLKDKGTIGLSIQDIFNSRKMKFETFINGESSSYSEMQWRQRQVTLSFTYRFNMNKNDKQQQQRQQQDGGGEEYMGG</sequence>
<dbReference type="Proteomes" id="UP001597480">
    <property type="component" value="Unassembled WGS sequence"/>
</dbReference>
<evidence type="ECO:0000256" key="5">
    <source>
        <dbReference type="ARBA" id="ARBA00023136"/>
    </source>
</evidence>
<reference evidence="13" key="1">
    <citation type="journal article" date="2019" name="Int. J. Syst. Evol. Microbiol.">
        <title>The Global Catalogue of Microorganisms (GCM) 10K type strain sequencing project: providing services to taxonomists for standard genome sequencing and annotation.</title>
        <authorList>
            <consortium name="The Broad Institute Genomics Platform"/>
            <consortium name="The Broad Institute Genome Sequencing Center for Infectious Disease"/>
            <person name="Wu L."/>
            <person name="Ma J."/>
        </authorList>
    </citation>
    <scope>NUCLEOTIDE SEQUENCE [LARGE SCALE GENOMIC DNA]</scope>
    <source>
        <strain evidence="13">KCTC 42107</strain>
    </source>
</reference>
<keyword evidence="9" id="KW-0732">Signal</keyword>
<evidence type="ECO:0000256" key="8">
    <source>
        <dbReference type="SAM" id="MobiDB-lite"/>
    </source>
</evidence>
<organism evidence="12 13">
    <name type="scientific">Flavobacterium suzhouense</name>
    <dbReference type="NCBI Taxonomy" id="1529638"/>
    <lineage>
        <taxon>Bacteria</taxon>
        <taxon>Pseudomonadati</taxon>
        <taxon>Bacteroidota</taxon>
        <taxon>Flavobacteriia</taxon>
        <taxon>Flavobacteriales</taxon>
        <taxon>Flavobacteriaceae</taxon>
        <taxon>Flavobacterium</taxon>
    </lineage>
</organism>
<dbReference type="Pfam" id="PF13715">
    <property type="entry name" value="CarbopepD_reg_2"/>
    <property type="match status" value="1"/>
</dbReference>
<feature type="signal peptide" evidence="9">
    <location>
        <begin position="1"/>
        <end position="21"/>
    </location>
</feature>
<dbReference type="Pfam" id="PF07715">
    <property type="entry name" value="Plug"/>
    <property type="match status" value="1"/>
</dbReference>
<evidence type="ECO:0000256" key="7">
    <source>
        <dbReference type="PROSITE-ProRule" id="PRU01360"/>
    </source>
</evidence>
<keyword evidence="6 7" id="KW-0998">Cell outer membrane</keyword>
<dbReference type="InterPro" id="IPR012910">
    <property type="entry name" value="Plug_dom"/>
</dbReference>
<feature type="domain" description="Outer membrane protein beta-barrel" evidence="11">
    <location>
        <begin position="384"/>
        <end position="804"/>
    </location>
</feature>
<dbReference type="EMBL" id="JBHUMD010000030">
    <property type="protein sequence ID" value="MFD2603684.1"/>
    <property type="molecule type" value="Genomic_DNA"/>
</dbReference>
<keyword evidence="5 7" id="KW-0472">Membrane</keyword>
<dbReference type="SUPFAM" id="SSF56935">
    <property type="entry name" value="Porins"/>
    <property type="match status" value="1"/>
</dbReference>
<keyword evidence="4 7" id="KW-0812">Transmembrane</keyword>
<feature type="domain" description="TonB-dependent receptor plug" evidence="10">
    <location>
        <begin position="150"/>
        <end position="228"/>
    </location>
</feature>
<feature type="compositionally biased region" description="Gly residues" evidence="8">
    <location>
        <begin position="822"/>
        <end position="831"/>
    </location>
</feature>
<evidence type="ECO:0000313" key="12">
    <source>
        <dbReference type="EMBL" id="MFD2603684.1"/>
    </source>
</evidence>
<dbReference type="InterPro" id="IPR039426">
    <property type="entry name" value="TonB-dep_rcpt-like"/>
</dbReference>
<dbReference type="PROSITE" id="PS52016">
    <property type="entry name" value="TONB_DEPENDENT_REC_3"/>
    <property type="match status" value="1"/>
</dbReference>